<dbReference type="Pfam" id="PF00112">
    <property type="entry name" value="Peptidase_C1"/>
    <property type="match status" value="1"/>
</dbReference>
<sequence length="163" mass="18198">MSTHLPQPPQVTPLISEGDRQVGLGCACPPHRRPPRRLRLEGPQRRWARQEPGPCGLCWSFSTPGALEGANYLVTAKMEVLSEQQMVNCDHEVNGKKGPEHVRSVTDNAKLDASIEKKMKSVSDKQHLKEDVQTSTTLKAEEEDPESSVDLALANFHQEYEVF</sequence>
<organism evidence="3 4">
    <name type="scientific">Zizania palustris</name>
    <name type="common">Northern wild rice</name>
    <dbReference type="NCBI Taxonomy" id="103762"/>
    <lineage>
        <taxon>Eukaryota</taxon>
        <taxon>Viridiplantae</taxon>
        <taxon>Streptophyta</taxon>
        <taxon>Embryophyta</taxon>
        <taxon>Tracheophyta</taxon>
        <taxon>Spermatophyta</taxon>
        <taxon>Magnoliopsida</taxon>
        <taxon>Liliopsida</taxon>
        <taxon>Poales</taxon>
        <taxon>Poaceae</taxon>
        <taxon>BOP clade</taxon>
        <taxon>Oryzoideae</taxon>
        <taxon>Oryzeae</taxon>
        <taxon>Zizaniinae</taxon>
        <taxon>Zizania</taxon>
    </lineage>
</organism>
<keyword evidence="4" id="KW-1185">Reference proteome</keyword>
<reference evidence="3" key="1">
    <citation type="journal article" date="2021" name="bioRxiv">
        <title>Whole Genome Assembly and Annotation of Northern Wild Rice, Zizania palustris L., Supports a Whole Genome Duplication in the Zizania Genus.</title>
        <authorList>
            <person name="Haas M."/>
            <person name="Kono T."/>
            <person name="Macchietto M."/>
            <person name="Millas R."/>
            <person name="McGilp L."/>
            <person name="Shao M."/>
            <person name="Duquette J."/>
            <person name="Hirsch C.N."/>
            <person name="Kimball J."/>
        </authorList>
    </citation>
    <scope>NUCLEOTIDE SEQUENCE</scope>
    <source>
        <tissue evidence="3">Fresh leaf tissue</tissue>
    </source>
</reference>
<protein>
    <recommendedName>
        <fullName evidence="2">Peptidase C1A papain C-terminal domain-containing protein</fullName>
    </recommendedName>
</protein>
<dbReference type="Proteomes" id="UP000729402">
    <property type="component" value="Unassembled WGS sequence"/>
</dbReference>
<evidence type="ECO:0000313" key="4">
    <source>
        <dbReference type="Proteomes" id="UP000729402"/>
    </source>
</evidence>
<comment type="caution">
    <text evidence="3">The sequence shown here is derived from an EMBL/GenBank/DDBJ whole genome shotgun (WGS) entry which is preliminary data.</text>
</comment>
<gene>
    <name evidence="3" type="ORF">GUJ93_ZPchr0004g38610</name>
</gene>
<evidence type="ECO:0000256" key="1">
    <source>
        <dbReference type="SAM" id="MobiDB-lite"/>
    </source>
</evidence>
<dbReference type="InterPro" id="IPR000668">
    <property type="entry name" value="Peptidase_C1A_C"/>
</dbReference>
<feature type="domain" description="Peptidase C1A papain C-terminal" evidence="2">
    <location>
        <begin position="53"/>
        <end position="99"/>
    </location>
</feature>
<dbReference type="AlphaFoldDB" id="A0A8J5S6F4"/>
<evidence type="ECO:0000313" key="3">
    <source>
        <dbReference type="EMBL" id="KAG8065383.1"/>
    </source>
</evidence>
<feature type="compositionally biased region" description="Basic and acidic residues" evidence="1">
    <location>
        <begin position="119"/>
        <end position="132"/>
    </location>
</feature>
<dbReference type="EMBL" id="JAAALK010000285">
    <property type="protein sequence ID" value="KAG8065383.1"/>
    <property type="molecule type" value="Genomic_DNA"/>
</dbReference>
<accession>A0A8J5S6F4</accession>
<dbReference type="EMBL" id="JAAALK010000285">
    <property type="protein sequence ID" value="KAG8065385.1"/>
    <property type="molecule type" value="Genomic_DNA"/>
</dbReference>
<dbReference type="GO" id="GO:0008234">
    <property type="term" value="F:cysteine-type peptidase activity"/>
    <property type="evidence" value="ECO:0007669"/>
    <property type="project" value="InterPro"/>
</dbReference>
<dbReference type="GO" id="GO:0006508">
    <property type="term" value="P:proteolysis"/>
    <property type="evidence" value="ECO:0007669"/>
    <property type="project" value="InterPro"/>
</dbReference>
<dbReference type="EMBL" id="JAAALK010000285">
    <property type="protein sequence ID" value="KAG8065382.1"/>
    <property type="molecule type" value="Genomic_DNA"/>
</dbReference>
<evidence type="ECO:0000259" key="2">
    <source>
        <dbReference type="Pfam" id="PF00112"/>
    </source>
</evidence>
<proteinExistence type="predicted"/>
<reference evidence="3" key="2">
    <citation type="submission" date="2021-02" db="EMBL/GenBank/DDBJ databases">
        <authorList>
            <person name="Kimball J.A."/>
            <person name="Haas M.W."/>
            <person name="Macchietto M."/>
            <person name="Kono T."/>
            <person name="Duquette J."/>
            <person name="Shao M."/>
        </authorList>
    </citation>
    <scope>NUCLEOTIDE SEQUENCE</scope>
    <source>
        <tissue evidence="3">Fresh leaf tissue</tissue>
    </source>
</reference>
<dbReference type="EMBL" id="JAAALK010000285">
    <property type="protein sequence ID" value="KAG8065384.1"/>
    <property type="molecule type" value="Genomic_DNA"/>
</dbReference>
<feature type="region of interest" description="Disordered" evidence="1">
    <location>
        <begin position="119"/>
        <end position="147"/>
    </location>
</feature>
<dbReference type="OrthoDB" id="1734143at2759"/>
<name>A0A8J5S6F4_ZIZPA</name>